<accession>A0A9X3X1Z1</accession>
<protein>
    <submittedName>
        <fullName evidence="1">Uncharacterized protein</fullName>
    </submittedName>
</protein>
<evidence type="ECO:0000313" key="1">
    <source>
        <dbReference type="EMBL" id="MDC3981325.1"/>
    </source>
</evidence>
<keyword evidence="2" id="KW-1185">Reference proteome</keyword>
<reference evidence="1 2" key="1">
    <citation type="submission" date="2021-04" db="EMBL/GenBank/DDBJ databases">
        <title>Genome analysis of Polyangium sp.</title>
        <authorList>
            <person name="Li Y."/>
            <person name="Wang J."/>
        </authorList>
    </citation>
    <scope>NUCLEOTIDE SEQUENCE [LARGE SCALE GENOMIC DNA]</scope>
    <source>
        <strain evidence="1 2">SDU14</strain>
    </source>
</reference>
<organism evidence="1 2">
    <name type="scientific">Polyangium jinanense</name>
    <dbReference type="NCBI Taxonomy" id="2829994"/>
    <lineage>
        <taxon>Bacteria</taxon>
        <taxon>Pseudomonadati</taxon>
        <taxon>Myxococcota</taxon>
        <taxon>Polyangia</taxon>
        <taxon>Polyangiales</taxon>
        <taxon>Polyangiaceae</taxon>
        <taxon>Polyangium</taxon>
    </lineage>
</organism>
<dbReference type="AlphaFoldDB" id="A0A9X3X1Z1"/>
<dbReference type="Proteomes" id="UP001151081">
    <property type="component" value="Unassembled WGS sequence"/>
</dbReference>
<proteinExistence type="predicted"/>
<dbReference type="RefSeq" id="WP_272419874.1">
    <property type="nucleotide sequence ID" value="NZ_JAGTJJ010000004.1"/>
</dbReference>
<dbReference type="EMBL" id="JAGTJJ010000004">
    <property type="protein sequence ID" value="MDC3981325.1"/>
    <property type="molecule type" value="Genomic_DNA"/>
</dbReference>
<evidence type="ECO:0000313" key="2">
    <source>
        <dbReference type="Proteomes" id="UP001151081"/>
    </source>
</evidence>
<name>A0A9X3X1Z1_9BACT</name>
<gene>
    <name evidence="1" type="ORF">KEG57_12500</name>
</gene>
<sequence>MTTEDERIEQIFQEFAKVSGALLVKSLKRTRSFAEAVEDYCRLEAEFVARMGDSEFGVLEIKRRIAEDIIRLTESKRPPFQTCRDAWNARVLLGFTDIDLECRMTWYYANCCAYDENPEEGLAVLLPLIAELQRGLEEARATQSSTEFYEYHLESLRKLRDELLAQRRGEQIPGKRTRRIDEARRSTPEED</sequence>
<comment type="caution">
    <text evidence="1">The sequence shown here is derived from an EMBL/GenBank/DDBJ whole genome shotgun (WGS) entry which is preliminary data.</text>
</comment>